<dbReference type="AlphaFoldDB" id="A0A126QZF8"/>
<dbReference type="KEGG" id="mol:YLM1_0661"/>
<keyword evidence="1" id="KW-0175">Coiled coil</keyword>
<dbReference type="EMBL" id="FOTL01000030">
    <property type="protein sequence ID" value="SFL71514.1"/>
    <property type="molecule type" value="Genomic_DNA"/>
</dbReference>
<reference evidence="5" key="4">
    <citation type="submission" date="2016-10" db="EMBL/GenBank/DDBJ databases">
        <authorList>
            <person name="Varghese N."/>
        </authorList>
    </citation>
    <scope>NUCLEOTIDE SEQUENCE [LARGE SCALE GENOMIC DNA]</scope>
    <source>
        <strain evidence="5">DSM 16632</strain>
    </source>
</reference>
<dbReference type="Proteomes" id="UP000066376">
    <property type="component" value="Chromosome"/>
</dbReference>
<evidence type="ECO:0000313" key="5">
    <source>
        <dbReference type="Proteomes" id="UP000183442"/>
    </source>
</evidence>
<sequence length="124" mass="14699">MVKKTIELSSEQLKKVEILESNGVDVGEAIDILFKIKEDLLVQSDDYFDERINVANNKKSELEEKLHKINQEIRIFNKLKDSSLDFAQKQEILEKEYANIDKTYDVVIQEYKHKFSWMKNIFKV</sequence>
<reference evidence="3" key="3">
    <citation type="submission" date="2016-10" db="EMBL/GenBank/DDBJ databases">
        <authorList>
            <person name="de Groot N.N."/>
        </authorList>
    </citation>
    <scope>NUCLEOTIDE SEQUENCE [LARGE SCALE GENOMIC DNA]</scope>
    <source>
        <strain evidence="3">DSM 16632</strain>
    </source>
</reference>
<evidence type="ECO:0000313" key="2">
    <source>
        <dbReference type="EMBL" id="AMK15218.1"/>
    </source>
</evidence>
<keyword evidence="4" id="KW-1185">Reference proteome</keyword>
<dbReference type="RefSeq" id="WP_067146272.1">
    <property type="nucleotide sequence ID" value="NZ_CP014265.1"/>
</dbReference>
<evidence type="ECO:0000313" key="4">
    <source>
        <dbReference type="Proteomes" id="UP000066376"/>
    </source>
</evidence>
<feature type="coiled-coil region" evidence="1">
    <location>
        <begin position="52"/>
        <end position="79"/>
    </location>
</feature>
<evidence type="ECO:0000256" key="1">
    <source>
        <dbReference type="SAM" id="Coils"/>
    </source>
</evidence>
<organism evidence="2 4">
    <name type="scientific">Methanobrevibacter olleyae</name>
    <dbReference type="NCBI Taxonomy" id="294671"/>
    <lineage>
        <taxon>Archaea</taxon>
        <taxon>Methanobacteriati</taxon>
        <taxon>Methanobacteriota</taxon>
        <taxon>Methanomada group</taxon>
        <taxon>Methanobacteria</taxon>
        <taxon>Methanobacteriales</taxon>
        <taxon>Methanobacteriaceae</taxon>
        <taxon>Methanobrevibacter</taxon>
    </lineage>
</organism>
<gene>
    <name evidence="3" type="ORF">SAMN02910297_01586</name>
    <name evidence="2" type="ORF">YLM1_0661</name>
</gene>
<dbReference type="GeneID" id="28488957"/>
<reference evidence="4" key="2">
    <citation type="submission" date="2016-02" db="EMBL/GenBank/DDBJ databases">
        <title>The draft genome sequence of the rumen methanogen Methanobrevibacter olleyae YLM1.</title>
        <authorList>
            <consortium name="New Zealand Agricultural Greenhouse Gas Research Centre/Pastoral Greenhouse Gas Research Consortium"/>
            <person name="Kelly W.J."/>
            <person name="Li D."/>
            <person name="Lambie S.C."/>
            <person name="Attwood G.T."/>
            <person name="Altermann E."/>
            <person name="Leahy S.C."/>
        </authorList>
    </citation>
    <scope>NUCLEOTIDE SEQUENCE [LARGE SCALE GENOMIC DNA]</scope>
    <source>
        <strain evidence="4">YLM1</strain>
    </source>
</reference>
<accession>A0A126QZF8</accession>
<reference evidence="2 4" key="1">
    <citation type="journal article" date="2016" name="Genome Announc.">
        <title>Draft Genome Sequence of the Rumen Methanogen Methanobrevibacter olleyae YLM1.</title>
        <authorList>
            <person name="Kelly W.J."/>
            <person name="Li D."/>
            <person name="Lambie S.C."/>
            <person name="Cox F."/>
            <person name="Attwood G.T."/>
            <person name="Altermann E."/>
            <person name="Leahy S.C."/>
        </authorList>
    </citation>
    <scope>NUCLEOTIDE SEQUENCE [LARGE SCALE GENOMIC DNA]</scope>
    <source>
        <strain evidence="2 4">YLM1</strain>
    </source>
</reference>
<name>A0A126QZF8_METOL</name>
<proteinExistence type="predicted"/>
<dbReference type="EMBL" id="CP014265">
    <property type="protein sequence ID" value="AMK15218.1"/>
    <property type="molecule type" value="Genomic_DNA"/>
</dbReference>
<dbReference type="Proteomes" id="UP000183442">
    <property type="component" value="Unassembled WGS sequence"/>
</dbReference>
<evidence type="ECO:0000313" key="3">
    <source>
        <dbReference type="EMBL" id="SFL71514.1"/>
    </source>
</evidence>
<dbReference type="PATRIC" id="fig|294671.3.peg.687"/>
<protein>
    <submittedName>
        <fullName evidence="2">Uncharacterized protein</fullName>
    </submittedName>
</protein>
<dbReference type="OrthoDB" id="78351at2157"/>